<evidence type="ECO:0000313" key="2">
    <source>
        <dbReference type="Proteomes" id="UP000290365"/>
    </source>
</evidence>
<keyword evidence="2" id="KW-1185">Reference proteome</keyword>
<gene>
    <name evidence="1" type="ORF">EPA93_47455</name>
</gene>
<dbReference type="GO" id="GO:0016740">
    <property type="term" value="F:transferase activity"/>
    <property type="evidence" value="ECO:0007669"/>
    <property type="project" value="UniProtKB-KW"/>
</dbReference>
<dbReference type="Pfam" id="PF10127">
    <property type="entry name" value="RlaP"/>
    <property type="match status" value="1"/>
</dbReference>
<dbReference type="EMBL" id="CP035758">
    <property type="protein sequence ID" value="QBD83197.1"/>
    <property type="molecule type" value="Genomic_DNA"/>
</dbReference>
<accession>A0A4P6K4F6</accession>
<sequence length="253" mass="28770">MTNEQLLRLVSTQPYPLFLMTLSGSHLYGFASPNSDYDLRGVYILPLKEVIGLYEGRDTIETTIKLDGQEIDLVMYDIKKFLALLLKKNGLILEQIYSPVLVQALPELEELKDIARKCISRHHKHHYYGYAQDQWKLLNRSEVGSIKNLLHVYRVLLTGLHLLRSGEVETNLLCLGEMFQLTSLPDLIARKQAGGQKAVLDKGEIALHRAEYERLLQELEQAASVSTLPEGATLAEKRALNDLLIRLRLQYSS</sequence>
<dbReference type="OrthoDB" id="9796845at2"/>
<dbReference type="PANTHER" id="PTHR34817">
    <property type="entry name" value="NUCLEOTIDYLTRANSFERASE"/>
    <property type="match status" value="1"/>
</dbReference>
<dbReference type="RefSeq" id="WP_129894263.1">
    <property type="nucleotide sequence ID" value="NZ_CP035758.1"/>
</dbReference>
<proteinExistence type="predicted"/>
<dbReference type="InterPro" id="IPR018775">
    <property type="entry name" value="RlaP"/>
</dbReference>
<reference evidence="1 2" key="1">
    <citation type="submission" date="2019-01" db="EMBL/GenBank/DDBJ databases">
        <title>Ktedonosporobacter rubrisoli SCAWS-G2.</title>
        <authorList>
            <person name="Huang Y."/>
            <person name="Yan B."/>
        </authorList>
    </citation>
    <scope>NUCLEOTIDE SEQUENCE [LARGE SCALE GENOMIC DNA]</scope>
    <source>
        <strain evidence="1 2">SCAWS-G2</strain>
    </source>
</reference>
<dbReference type="PANTHER" id="PTHR34817:SF1">
    <property type="entry name" value="NUCLEOTIDYLTRANSFERASE"/>
    <property type="match status" value="1"/>
</dbReference>
<dbReference type="KEGG" id="kbs:EPA93_47455"/>
<keyword evidence="1" id="KW-0808">Transferase</keyword>
<dbReference type="Proteomes" id="UP000290365">
    <property type="component" value="Chromosome"/>
</dbReference>
<organism evidence="1 2">
    <name type="scientific">Ktedonosporobacter rubrisoli</name>
    <dbReference type="NCBI Taxonomy" id="2509675"/>
    <lineage>
        <taxon>Bacteria</taxon>
        <taxon>Bacillati</taxon>
        <taxon>Chloroflexota</taxon>
        <taxon>Ktedonobacteria</taxon>
        <taxon>Ktedonobacterales</taxon>
        <taxon>Ktedonosporobacteraceae</taxon>
        <taxon>Ktedonosporobacter</taxon>
    </lineage>
</organism>
<name>A0A4P6K4F6_KTERU</name>
<dbReference type="AlphaFoldDB" id="A0A4P6K4F6"/>
<protein>
    <submittedName>
        <fullName evidence="1">Nucleotidyltransferase</fullName>
    </submittedName>
</protein>
<evidence type="ECO:0000313" key="1">
    <source>
        <dbReference type="EMBL" id="QBD83197.1"/>
    </source>
</evidence>